<name>A0A0C1Y9S6_9CYAN</name>
<gene>
    <name evidence="1" type="ORF">QQ91_019985</name>
</gene>
<organism evidence="1">
    <name type="scientific">Lyngbya confervoides BDU141951</name>
    <dbReference type="NCBI Taxonomy" id="1574623"/>
    <lineage>
        <taxon>Bacteria</taxon>
        <taxon>Bacillati</taxon>
        <taxon>Cyanobacteriota</taxon>
        <taxon>Cyanophyceae</taxon>
        <taxon>Oscillatoriophycideae</taxon>
        <taxon>Oscillatoriales</taxon>
        <taxon>Microcoleaceae</taxon>
        <taxon>Lyngbya</taxon>
    </lineage>
</organism>
<sequence>MTTPLSETNNVLSQLERARTGDVVAIAALISQSFQRQGLKTEVTANHQHLSVSLQGTQTPPKQCVATLQSGLERLGVDCFTALTVEAYQQDLAFPAWVETIALAATPVVGETSTFNATEAVTNPPSLRQQAERAKASEIATYQPQWQALQGYLPPWLRDPKLFAAAFAAGLICLVLKPLILLGIVLMVNSFWAIKSRHRRQALSTALPQWLTWLSTYPWVWWCAVISLYCWVVQVQGLSYLGIVVSLGAIAQLLITILQKRRDHTAISSADLCLIANLHVFLLVLHGMNVAPKEAAPVITHIGVVVGLGLVMQLGYRLRSAAIVAHVLLTLSLLFFMFARGGPGLYTQFDHPYYDTQGYGIVFGLYVLVAALMYLGLIAISSFVLWGFGRGLAKNGRMGYACLLISPYLAWAFMLTLGQG</sequence>
<reference evidence="1" key="1">
    <citation type="submission" date="2014-11" db="EMBL/GenBank/DDBJ databases">
        <authorList>
            <person name="Malar M.C."/>
            <person name="Sen D."/>
            <person name="Tripathy S."/>
        </authorList>
    </citation>
    <scope>NUCLEOTIDE SEQUENCE</scope>
    <source>
        <strain evidence="1">BDU141951</strain>
    </source>
</reference>
<accession>A0A0C1Y9S6</accession>
<dbReference type="AlphaFoldDB" id="A0A0C1Y9S6"/>
<protein>
    <submittedName>
        <fullName evidence="1">Uncharacterized protein</fullName>
    </submittedName>
</protein>
<comment type="caution">
    <text evidence="1">The sequence shown here is derived from an EMBL/GenBank/DDBJ whole genome shotgun (WGS) entry which is preliminary data.</text>
</comment>
<dbReference type="EMBL" id="JTHE02000003">
    <property type="protein sequence ID" value="NEV69380.1"/>
    <property type="molecule type" value="Genomic_DNA"/>
</dbReference>
<evidence type="ECO:0000313" key="1">
    <source>
        <dbReference type="EMBL" id="NEV69380.1"/>
    </source>
</evidence>
<proteinExistence type="predicted"/>
<reference evidence="1" key="3">
    <citation type="submission" date="2020-02" db="EMBL/GenBank/DDBJ databases">
        <authorList>
            <person name="Sarangi A.N."/>
            <person name="Ghosh S."/>
            <person name="Mukherjee M."/>
            <person name="Tripathy S."/>
        </authorList>
    </citation>
    <scope>NUCLEOTIDE SEQUENCE</scope>
    <source>
        <strain evidence="1">BDU141951</strain>
    </source>
</reference>
<reference evidence="1" key="2">
    <citation type="journal article" date="2015" name="Genome Announc.">
        <title>Draft Genome Sequence of Filamentous Marine Cyanobacterium Lyngbya confervoides Strain BDU141951.</title>
        <authorList>
            <person name="Chandrababunaidu M.M."/>
            <person name="Sen D."/>
            <person name="Tripathy S."/>
        </authorList>
    </citation>
    <scope>NUCLEOTIDE SEQUENCE</scope>
    <source>
        <strain evidence="1">BDU141951</strain>
    </source>
</reference>